<gene>
    <name evidence="1" type="ORF">DOTSEDRAFT_70249</name>
</gene>
<dbReference type="Proteomes" id="UP000016933">
    <property type="component" value="Unassembled WGS sequence"/>
</dbReference>
<keyword evidence="2" id="KW-1185">Reference proteome</keyword>
<evidence type="ECO:0000313" key="1">
    <source>
        <dbReference type="EMBL" id="EME46197.1"/>
    </source>
</evidence>
<dbReference type="HOGENOM" id="CLU_2469049_0_0_1"/>
<name>N1PS46_DOTSN</name>
<organism evidence="1 2">
    <name type="scientific">Dothistroma septosporum (strain NZE10 / CBS 128990)</name>
    <name type="common">Red band needle blight fungus</name>
    <name type="synonym">Mycosphaerella pini</name>
    <dbReference type="NCBI Taxonomy" id="675120"/>
    <lineage>
        <taxon>Eukaryota</taxon>
        <taxon>Fungi</taxon>
        <taxon>Dikarya</taxon>
        <taxon>Ascomycota</taxon>
        <taxon>Pezizomycotina</taxon>
        <taxon>Dothideomycetes</taxon>
        <taxon>Dothideomycetidae</taxon>
        <taxon>Mycosphaerellales</taxon>
        <taxon>Mycosphaerellaceae</taxon>
        <taxon>Dothistroma</taxon>
    </lineage>
</organism>
<reference evidence="1 2" key="2">
    <citation type="journal article" date="2012" name="PLoS Pathog.">
        <title>Diverse lifestyles and strategies of plant pathogenesis encoded in the genomes of eighteen Dothideomycetes fungi.</title>
        <authorList>
            <person name="Ohm R.A."/>
            <person name="Feau N."/>
            <person name="Henrissat B."/>
            <person name="Schoch C.L."/>
            <person name="Horwitz B.A."/>
            <person name="Barry K.W."/>
            <person name="Condon B.J."/>
            <person name="Copeland A.C."/>
            <person name="Dhillon B."/>
            <person name="Glaser F."/>
            <person name="Hesse C.N."/>
            <person name="Kosti I."/>
            <person name="LaButti K."/>
            <person name="Lindquist E.A."/>
            <person name="Lucas S."/>
            <person name="Salamov A.A."/>
            <person name="Bradshaw R.E."/>
            <person name="Ciuffetti L."/>
            <person name="Hamelin R.C."/>
            <person name="Kema G.H.J."/>
            <person name="Lawrence C."/>
            <person name="Scott J.A."/>
            <person name="Spatafora J.W."/>
            <person name="Turgeon B.G."/>
            <person name="de Wit P.J.G.M."/>
            <person name="Zhong S."/>
            <person name="Goodwin S.B."/>
            <person name="Grigoriev I.V."/>
        </authorList>
    </citation>
    <scope>NUCLEOTIDE SEQUENCE [LARGE SCALE GENOMIC DNA]</scope>
    <source>
        <strain evidence="2">NZE10 / CBS 128990</strain>
    </source>
</reference>
<dbReference type="AlphaFoldDB" id="N1PS46"/>
<protein>
    <submittedName>
        <fullName evidence="1">Uncharacterized protein</fullName>
    </submittedName>
</protein>
<evidence type="ECO:0000313" key="2">
    <source>
        <dbReference type="Proteomes" id="UP000016933"/>
    </source>
</evidence>
<reference evidence="2" key="1">
    <citation type="journal article" date="2012" name="PLoS Genet.">
        <title>The genomes of the fungal plant pathogens Cladosporium fulvum and Dothistroma septosporum reveal adaptation to different hosts and lifestyles but also signatures of common ancestry.</title>
        <authorList>
            <person name="de Wit P.J.G.M."/>
            <person name="van der Burgt A."/>
            <person name="Oekmen B."/>
            <person name="Stergiopoulos I."/>
            <person name="Abd-Elsalam K.A."/>
            <person name="Aerts A.L."/>
            <person name="Bahkali A.H."/>
            <person name="Beenen H.G."/>
            <person name="Chettri P."/>
            <person name="Cox M.P."/>
            <person name="Datema E."/>
            <person name="de Vries R.P."/>
            <person name="Dhillon B."/>
            <person name="Ganley A.R."/>
            <person name="Griffiths S.A."/>
            <person name="Guo Y."/>
            <person name="Hamelin R.C."/>
            <person name="Henrissat B."/>
            <person name="Kabir M.S."/>
            <person name="Jashni M.K."/>
            <person name="Kema G."/>
            <person name="Klaubauf S."/>
            <person name="Lapidus A."/>
            <person name="Levasseur A."/>
            <person name="Lindquist E."/>
            <person name="Mehrabi R."/>
            <person name="Ohm R.A."/>
            <person name="Owen T.J."/>
            <person name="Salamov A."/>
            <person name="Schwelm A."/>
            <person name="Schijlen E."/>
            <person name="Sun H."/>
            <person name="van den Burg H.A."/>
            <person name="van Ham R.C.H.J."/>
            <person name="Zhang S."/>
            <person name="Goodwin S.B."/>
            <person name="Grigoriev I.V."/>
            <person name="Collemare J."/>
            <person name="Bradshaw R.E."/>
        </authorList>
    </citation>
    <scope>NUCLEOTIDE SEQUENCE [LARGE SCALE GENOMIC DNA]</scope>
    <source>
        <strain evidence="2">NZE10 / CBS 128990</strain>
    </source>
</reference>
<accession>N1PS46</accession>
<dbReference type="EMBL" id="KB446537">
    <property type="protein sequence ID" value="EME46197.1"/>
    <property type="molecule type" value="Genomic_DNA"/>
</dbReference>
<sequence length="88" mass="9717">MLRGTDQKNERMGVGGSEDCSATLLIDRTLTQRSNIKRMVAQQATIGKLNSQEGRPNQYMTVAVDELSVTLHVEPNLPWSTVPSSCVR</sequence>
<proteinExistence type="predicted"/>